<reference evidence="1" key="1">
    <citation type="submission" date="2022-08" db="EMBL/GenBank/DDBJ databases">
        <title>Genome Sequence of Pycnoporus sanguineus.</title>
        <authorList>
            <person name="Buettner E."/>
        </authorList>
    </citation>
    <scope>NUCLEOTIDE SEQUENCE</scope>
    <source>
        <strain evidence="1">CG-C14</strain>
    </source>
</reference>
<protein>
    <submittedName>
        <fullName evidence="1">Uncharacterized protein</fullName>
    </submittedName>
</protein>
<gene>
    <name evidence="1" type="ORF">NUW54_g7406</name>
</gene>
<evidence type="ECO:0000313" key="1">
    <source>
        <dbReference type="EMBL" id="KAJ2995324.1"/>
    </source>
</evidence>
<proteinExistence type="predicted"/>
<keyword evidence="2" id="KW-1185">Reference proteome</keyword>
<organism evidence="1 2">
    <name type="scientific">Trametes sanguinea</name>
    <dbReference type="NCBI Taxonomy" id="158606"/>
    <lineage>
        <taxon>Eukaryota</taxon>
        <taxon>Fungi</taxon>
        <taxon>Dikarya</taxon>
        <taxon>Basidiomycota</taxon>
        <taxon>Agaricomycotina</taxon>
        <taxon>Agaricomycetes</taxon>
        <taxon>Polyporales</taxon>
        <taxon>Polyporaceae</taxon>
        <taxon>Trametes</taxon>
    </lineage>
</organism>
<evidence type="ECO:0000313" key="2">
    <source>
        <dbReference type="Proteomes" id="UP001144978"/>
    </source>
</evidence>
<dbReference type="Proteomes" id="UP001144978">
    <property type="component" value="Unassembled WGS sequence"/>
</dbReference>
<name>A0ACC1PNS0_9APHY</name>
<dbReference type="EMBL" id="JANSHE010002119">
    <property type="protein sequence ID" value="KAJ2995324.1"/>
    <property type="molecule type" value="Genomic_DNA"/>
</dbReference>
<accession>A0ACC1PNS0</accession>
<sequence>MRTPSDHSTCKPPWQKHETRSLMESGPQLGHPKRGAPSLLLGSDTAGATLAEVPDLKRTSIGGSTRGPPKAIPEGDRSASMTNAGSPRRTMGTIRLRAGAQRAARSRTRTAQPRPAACDRASRTHPARFGIRAAEMQTQFRGPQSFEARGGTFDRPEPTSPRIGDDACRDQKLRRNIRLRGRSEARR</sequence>
<comment type="caution">
    <text evidence="1">The sequence shown here is derived from an EMBL/GenBank/DDBJ whole genome shotgun (WGS) entry which is preliminary data.</text>
</comment>